<accession>A0A9D1FJ76</accession>
<dbReference type="GO" id="GO:0005829">
    <property type="term" value="C:cytosol"/>
    <property type="evidence" value="ECO:0007669"/>
    <property type="project" value="TreeGrafter"/>
</dbReference>
<evidence type="ECO:0000313" key="15">
    <source>
        <dbReference type="Proteomes" id="UP000886865"/>
    </source>
</evidence>
<dbReference type="EMBL" id="DVJQ01000056">
    <property type="protein sequence ID" value="HIS74713.1"/>
    <property type="molecule type" value="Genomic_DNA"/>
</dbReference>
<keyword evidence="6" id="KW-0547">Nucleotide-binding</keyword>
<dbReference type="InterPro" id="IPR036676">
    <property type="entry name" value="PurM-like_C_sf"/>
</dbReference>
<evidence type="ECO:0000256" key="2">
    <source>
        <dbReference type="ARBA" id="ARBA00010280"/>
    </source>
</evidence>
<dbReference type="InterPro" id="IPR036921">
    <property type="entry name" value="PurM-like_N_sf"/>
</dbReference>
<dbReference type="PANTHER" id="PTHR10520:SF12">
    <property type="entry name" value="TRIFUNCTIONAL PURINE BIOSYNTHETIC PROTEIN ADENOSINE-3"/>
    <property type="match status" value="1"/>
</dbReference>
<feature type="domain" description="PurM-like N-terminal" evidence="12">
    <location>
        <begin position="44"/>
        <end position="152"/>
    </location>
</feature>
<comment type="catalytic activity">
    <reaction evidence="11">
        <text>2-formamido-N(1)-(5-O-phospho-beta-D-ribosyl)acetamidine + ATP = 5-amino-1-(5-phospho-beta-D-ribosyl)imidazole + ADP + phosphate + H(+)</text>
        <dbReference type="Rhea" id="RHEA:23032"/>
        <dbReference type="ChEBI" id="CHEBI:15378"/>
        <dbReference type="ChEBI" id="CHEBI:30616"/>
        <dbReference type="ChEBI" id="CHEBI:43474"/>
        <dbReference type="ChEBI" id="CHEBI:137981"/>
        <dbReference type="ChEBI" id="CHEBI:147287"/>
        <dbReference type="ChEBI" id="CHEBI:456216"/>
        <dbReference type="EC" id="6.3.3.1"/>
    </reaction>
</comment>
<dbReference type="PANTHER" id="PTHR10520">
    <property type="entry name" value="TRIFUNCTIONAL PURINE BIOSYNTHETIC PROTEIN ADENOSINE-3-RELATED"/>
    <property type="match status" value="1"/>
</dbReference>
<reference evidence="14" key="1">
    <citation type="submission" date="2020-10" db="EMBL/GenBank/DDBJ databases">
        <authorList>
            <person name="Gilroy R."/>
        </authorList>
    </citation>
    <scope>NUCLEOTIDE SEQUENCE</scope>
    <source>
        <strain evidence="14">CHK152-2871</strain>
    </source>
</reference>
<dbReference type="InterPro" id="IPR010918">
    <property type="entry name" value="PurM-like_C_dom"/>
</dbReference>
<dbReference type="Gene3D" id="3.30.1330.10">
    <property type="entry name" value="PurM-like, N-terminal domain"/>
    <property type="match status" value="1"/>
</dbReference>
<proteinExistence type="inferred from homology"/>
<dbReference type="GO" id="GO:0006189">
    <property type="term" value="P:'de novo' IMP biosynthetic process"/>
    <property type="evidence" value="ECO:0007669"/>
    <property type="project" value="InterPro"/>
</dbReference>
<evidence type="ECO:0000256" key="8">
    <source>
        <dbReference type="ARBA" id="ARBA00031908"/>
    </source>
</evidence>
<dbReference type="Pfam" id="PF02769">
    <property type="entry name" value="AIRS_C"/>
    <property type="match status" value="1"/>
</dbReference>
<dbReference type="SUPFAM" id="SSF56042">
    <property type="entry name" value="PurM C-terminal domain-like"/>
    <property type="match status" value="1"/>
</dbReference>
<dbReference type="InterPro" id="IPR016188">
    <property type="entry name" value="PurM-like_N"/>
</dbReference>
<name>A0A9D1FJ76_9BACT</name>
<dbReference type="CDD" id="cd02196">
    <property type="entry name" value="PurM"/>
    <property type="match status" value="1"/>
</dbReference>
<evidence type="ECO:0000256" key="10">
    <source>
        <dbReference type="ARBA" id="ARBA00033093"/>
    </source>
</evidence>
<evidence type="ECO:0000256" key="6">
    <source>
        <dbReference type="ARBA" id="ARBA00022741"/>
    </source>
</evidence>
<dbReference type="InterPro" id="IPR004733">
    <property type="entry name" value="PurM_cligase"/>
</dbReference>
<reference evidence="14" key="2">
    <citation type="journal article" date="2021" name="PeerJ">
        <title>Extensive microbial diversity within the chicken gut microbiome revealed by metagenomics and culture.</title>
        <authorList>
            <person name="Gilroy R."/>
            <person name="Ravi A."/>
            <person name="Getino M."/>
            <person name="Pursley I."/>
            <person name="Horton D.L."/>
            <person name="Alikhan N.F."/>
            <person name="Baker D."/>
            <person name="Gharbi K."/>
            <person name="Hall N."/>
            <person name="Watson M."/>
            <person name="Adriaenssens E.M."/>
            <person name="Foster-Nyarko E."/>
            <person name="Jarju S."/>
            <person name="Secka A."/>
            <person name="Antonio M."/>
            <person name="Oren A."/>
            <person name="Chaudhuri R.R."/>
            <person name="La Ragione R."/>
            <person name="Hildebrand F."/>
            <person name="Pallen M.J."/>
        </authorList>
    </citation>
    <scope>NUCLEOTIDE SEQUENCE</scope>
    <source>
        <strain evidence="14">CHK152-2871</strain>
    </source>
</reference>
<sequence length="310" mass="34566">MKYTYLEAGVDIKKADEFTNIIADVAGKNNIGSFAGLYEHSVLEDYCFAACCDGIGTKIIPLVENSDVKTIANDLFAMNINDLICCGAKPLFFLDYIATNTLDKTLLSNFILELNKILKKYNCSLLGGETSELGDLILKKYFDVAGFLLGIVKKEDILSKNNTSRGDVVIALKSNGVHANGFSLIRRLYNDKKLNCEDFIQCLKPVRIYYDTVMQLHNKKLLNSCANITGGGISANLSRAVRDDLTLGLDWSKIPQTYLFEKLKDLTGNDEAFKTFNMGVGFCLVINHKYVKKVLELTKDYDSFVFGEVE</sequence>
<evidence type="ECO:0000256" key="5">
    <source>
        <dbReference type="ARBA" id="ARBA00022598"/>
    </source>
</evidence>
<dbReference type="GO" id="GO:0046084">
    <property type="term" value="P:adenine biosynthetic process"/>
    <property type="evidence" value="ECO:0007669"/>
    <property type="project" value="TreeGrafter"/>
</dbReference>
<dbReference type="GO" id="GO:0004637">
    <property type="term" value="F:phosphoribosylamine-glycine ligase activity"/>
    <property type="evidence" value="ECO:0007669"/>
    <property type="project" value="TreeGrafter"/>
</dbReference>
<evidence type="ECO:0000256" key="7">
    <source>
        <dbReference type="ARBA" id="ARBA00022840"/>
    </source>
</evidence>
<keyword evidence="5 14" id="KW-0436">Ligase</keyword>
<keyword evidence="7" id="KW-0067">ATP-binding</keyword>
<feature type="domain" description="PurM-like C-terminal" evidence="13">
    <location>
        <begin position="165"/>
        <end position="309"/>
    </location>
</feature>
<dbReference type="AlphaFoldDB" id="A0A9D1FJ76"/>
<evidence type="ECO:0000256" key="1">
    <source>
        <dbReference type="ARBA" id="ARBA00004686"/>
    </source>
</evidence>
<evidence type="ECO:0000256" key="11">
    <source>
        <dbReference type="ARBA" id="ARBA00049057"/>
    </source>
</evidence>
<evidence type="ECO:0000313" key="14">
    <source>
        <dbReference type="EMBL" id="HIS74713.1"/>
    </source>
</evidence>
<evidence type="ECO:0000259" key="12">
    <source>
        <dbReference type="Pfam" id="PF00586"/>
    </source>
</evidence>
<evidence type="ECO:0000256" key="4">
    <source>
        <dbReference type="ARBA" id="ARBA00020367"/>
    </source>
</evidence>
<dbReference type="Proteomes" id="UP000886865">
    <property type="component" value="Unassembled WGS sequence"/>
</dbReference>
<evidence type="ECO:0000256" key="9">
    <source>
        <dbReference type="ARBA" id="ARBA00032931"/>
    </source>
</evidence>
<organism evidence="14 15">
    <name type="scientific">Candidatus Galligastranaerophilus intestinavium</name>
    <dbReference type="NCBI Taxonomy" id="2840836"/>
    <lineage>
        <taxon>Bacteria</taxon>
        <taxon>Candidatus Galligastranaerophilus</taxon>
    </lineage>
</organism>
<gene>
    <name evidence="14" type="primary">purM</name>
    <name evidence="14" type="ORF">IAA86_06805</name>
</gene>
<evidence type="ECO:0000259" key="13">
    <source>
        <dbReference type="Pfam" id="PF02769"/>
    </source>
</evidence>
<comment type="pathway">
    <text evidence="1">Purine metabolism; IMP biosynthesis via de novo pathway; 5-amino-1-(5-phospho-D-ribosyl)imidazole from N(2)-formyl-N(1)-(5-phospho-D-ribosyl)glycinamide: step 2/2.</text>
</comment>
<comment type="caution">
    <text evidence="14">The sequence shown here is derived from an EMBL/GenBank/DDBJ whole genome shotgun (WGS) entry which is preliminary data.</text>
</comment>
<dbReference type="Pfam" id="PF00586">
    <property type="entry name" value="AIRS"/>
    <property type="match status" value="1"/>
</dbReference>
<dbReference type="NCBIfam" id="TIGR00878">
    <property type="entry name" value="purM"/>
    <property type="match status" value="1"/>
</dbReference>
<dbReference type="Gene3D" id="3.90.650.10">
    <property type="entry name" value="PurM-like C-terminal domain"/>
    <property type="match status" value="1"/>
</dbReference>
<dbReference type="GO" id="GO:0004641">
    <property type="term" value="F:phosphoribosylformylglycinamidine cyclo-ligase activity"/>
    <property type="evidence" value="ECO:0007669"/>
    <property type="project" value="UniProtKB-EC"/>
</dbReference>
<comment type="similarity">
    <text evidence="2">Belongs to the AIR synthase family.</text>
</comment>
<dbReference type="GO" id="GO:0005524">
    <property type="term" value="F:ATP binding"/>
    <property type="evidence" value="ECO:0007669"/>
    <property type="project" value="UniProtKB-KW"/>
</dbReference>
<evidence type="ECO:0000256" key="3">
    <source>
        <dbReference type="ARBA" id="ARBA00013047"/>
    </source>
</evidence>
<protein>
    <recommendedName>
        <fullName evidence="4">Phosphoribosylformylglycinamidine cyclo-ligase</fullName>
        <ecNumber evidence="3">6.3.3.1</ecNumber>
    </recommendedName>
    <alternativeName>
        <fullName evidence="9">AIR synthase</fullName>
    </alternativeName>
    <alternativeName>
        <fullName evidence="10">AIRS</fullName>
    </alternativeName>
    <alternativeName>
        <fullName evidence="8">Phosphoribosyl-aminoimidazole synthetase</fullName>
    </alternativeName>
</protein>
<dbReference type="SUPFAM" id="SSF55326">
    <property type="entry name" value="PurM N-terminal domain-like"/>
    <property type="match status" value="1"/>
</dbReference>
<dbReference type="EC" id="6.3.3.1" evidence="3"/>